<dbReference type="EMBL" id="CP036279">
    <property type="protein sequence ID" value="QDU63718.1"/>
    <property type="molecule type" value="Genomic_DNA"/>
</dbReference>
<dbReference type="InterPro" id="IPR001789">
    <property type="entry name" value="Sig_transdc_resp-reg_receiver"/>
</dbReference>
<dbReference type="PROSITE" id="PS50110">
    <property type="entry name" value="RESPONSE_REGULATORY"/>
    <property type="match status" value="1"/>
</dbReference>
<keyword evidence="1 3" id="KW-0597">Phosphoprotein</keyword>
<dbReference type="PANTHER" id="PTHR44591:SF14">
    <property type="entry name" value="PROTEIN PILG"/>
    <property type="match status" value="1"/>
</dbReference>
<dbReference type="Gene3D" id="3.40.50.2300">
    <property type="match status" value="1"/>
</dbReference>
<evidence type="ECO:0000313" key="5">
    <source>
        <dbReference type="EMBL" id="QDU63718.1"/>
    </source>
</evidence>
<dbReference type="AlphaFoldDB" id="A0A518B9Q5"/>
<evidence type="ECO:0000256" key="1">
    <source>
        <dbReference type="ARBA" id="ARBA00022553"/>
    </source>
</evidence>
<dbReference type="CDD" id="cd00156">
    <property type="entry name" value="REC"/>
    <property type="match status" value="1"/>
</dbReference>
<dbReference type="Proteomes" id="UP000317093">
    <property type="component" value="Chromosome"/>
</dbReference>
<name>A0A518B9Q5_9BACT</name>
<dbReference type="Pfam" id="PF00072">
    <property type="entry name" value="Response_reg"/>
    <property type="match status" value="1"/>
</dbReference>
<accession>A0A518B9Q5</accession>
<evidence type="ECO:0000313" key="6">
    <source>
        <dbReference type="Proteomes" id="UP000317093"/>
    </source>
</evidence>
<protein>
    <submittedName>
        <fullName evidence="5">Alkaline phosphatase synthesis transcriptional regulatory protein PhoP</fullName>
    </submittedName>
</protein>
<gene>
    <name evidence="5" type="primary">phoP_3</name>
    <name evidence="5" type="ORF">Pan216_45990</name>
</gene>
<dbReference type="GO" id="GO:0000160">
    <property type="term" value="P:phosphorelay signal transduction system"/>
    <property type="evidence" value="ECO:0007669"/>
    <property type="project" value="UniProtKB-KW"/>
</dbReference>
<dbReference type="SMART" id="SM00448">
    <property type="entry name" value="REC"/>
    <property type="match status" value="1"/>
</dbReference>
<keyword evidence="2" id="KW-0902">Two-component regulatory system</keyword>
<dbReference type="InterPro" id="IPR050595">
    <property type="entry name" value="Bact_response_regulator"/>
</dbReference>
<proteinExistence type="predicted"/>
<sequence length="129" mass="14490">MPQDKQGREKNSRSKVLIIDDDYEIVSSIRTVLEAKGYRIVSASDGNSGLAAAERENPDLVIVDMMMPKKSGFLVVEKIKRSPTPPHMIMITANEGSRHRAYAELLGVDAYLRKPFAMEKLVEEVERLT</sequence>
<dbReference type="OrthoDB" id="9790669at2"/>
<evidence type="ECO:0000256" key="2">
    <source>
        <dbReference type="ARBA" id="ARBA00023012"/>
    </source>
</evidence>
<dbReference type="InterPro" id="IPR011006">
    <property type="entry name" value="CheY-like_superfamily"/>
</dbReference>
<organism evidence="5 6">
    <name type="scientific">Kolteria novifilia</name>
    <dbReference type="NCBI Taxonomy" id="2527975"/>
    <lineage>
        <taxon>Bacteria</taxon>
        <taxon>Pseudomonadati</taxon>
        <taxon>Planctomycetota</taxon>
        <taxon>Planctomycetia</taxon>
        <taxon>Kolteriales</taxon>
        <taxon>Kolteriaceae</taxon>
        <taxon>Kolteria</taxon>
    </lineage>
</organism>
<dbReference type="KEGG" id="knv:Pan216_45990"/>
<dbReference type="PANTHER" id="PTHR44591">
    <property type="entry name" value="STRESS RESPONSE REGULATOR PROTEIN 1"/>
    <property type="match status" value="1"/>
</dbReference>
<reference evidence="5 6" key="1">
    <citation type="submission" date="2019-02" db="EMBL/GenBank/DDBJ databases">
        <title>Deep-cultivation of Planctomycetes and their phenomic and genomic characterization uncovers novel biology.</title>
        <authorList>
            <person name="Wiegand S."/>
            <person name="Jogler M."/>
            <person name="Boedeker C."/>
            <person name="Pinto D."/>
            <person name="Vollmers J."/>
            <person name="Rivas-Marin E."/>
            <person name="Kohn T."/>
            <person name="Peeters S.H."/>
            <person name="Heuer A."/>
            <person name="Rast P."/>
            <person name="Oberbeckmann S."/>
            <person name="Bunk B."/>
            <person name="Jeske O."/>
            <person name="Meyerdierks A."/>
            <person name="Storesund J.E."/>
            <person name="Kallscheuer N."/>
            <person name="Luecker S."/>
            <person name="Lage O.M."/>
            <person name="Pohl T."/>
            <person name="Merkel B.J."/>
            <person name="Hornburger P."/>
            <person name="Mueller R.-W."/>
            <person name="Bruemmer F."/>
            <person name="Labrenz M."/>
            <person name="Spormann A.M."/>
            <person name="Op den Camp H."/>
            <person name="Overmann J."/>
            <person name="Amann R."/>
            <person name="Jetten M.S.M."/>
            <person name="Mascher T."/>
            <person name="Medema M.H."/>
            <person name="Devos D.P."/>
            <person name="Kaster A.-K."/>
            <person name="Ovreas L."/>
            <person name="Rohde M."/>
            <person name="Galperin M.Y."/>
            <person name="Jogler C."/>
        </authorList>
    </citation>
    <scope>NUCLEOTIDE SEQUENCE [LARGE SCALE GENOMIC DNA]</scope>
    <source>
        <strain evidence="5 6">Pan216</strain>
    </source>
</reference>
<evidence type="ECO:0000259" key="4">
    <source>
        <dbReference type="PROSITE" id="PS50110"/>
    </source>
</evidence>
<feature type="domain" description="Response regulatory" evidence="4">
    <location>
        <begin position="15"/>
        <end position="129"/>
    </location>
</feature>
<keyword evidence="6" id="KW-1185">Reference proteome</keyword>
<feature type="modified residue" description="4-aspartylphosphate" evidence="3">
    <location>
        <position position="64"/>
    </location>
</feature>
<dbReference type="SUPFAM" id="SSF52172">
    <property type="entry name" value="CheY-like"/>
    <property type="match status" value="1"/>
</dbReference>
<dbReference type="RefSeq" id="WP_145261398.1">
    <property type="nucleotide sequence ID" value="NZ_CP036279.1"/>
</dbReference>
<evidence type="ECO:0000256" key="3">
    <source>
        <dbReference type="PROSITE-ProRule" id="PRU00169"/>
    </source>
</evidence>